<dbReference type="Gene3D" id="3.50.4.10">
    <property type="entry name" value="Hepatocyte Growth Factor"/>
    <property type="match status" value="1"/>
</dbReference>
<dbReference type="AlphaFoldDB" id="A0A6A6Y3H3"/>
<keyword evidence="2" id="KW-1185">Reference proteome</keyword>
<dbReference type="EMBL" id="MU003721">
    <property type="protein sequence ID" value="KAF2802775.1"/>
    <property type="molecule type" value="Genomic_DNA"/>
</dbReference>
<sequence>MQQIPGTPSFHNGAIVQLGMWGSVGSASACCNACFLNSNCVYYSTDATANTCWVYFTSPSSPQESCTTTSCSRGVHDWDPTTSTDGKTYYQGNCMA</sequence>
<reference evidence="3" key="3">
    <citation type="submission" date="2025-04" db="UniProtKB">
        <authorList>
            <consortium name="RefSeq"/>
        </authorList>
    </citation>
    <scope>IDENTIFICATION</scope>
    <source>
        <strain evidence="3">CBS 304.34</strain>
    </source>
</reference>
<dbReference type="GeneID" id="54462223"/>
<protein>
    <recommendedName>
        <fullName evidence="4">Apple domain-containing protein</fullName>
    </recommendedName>
</protein>
<evidence type="ECO:0000313" key="2">
    <source>
        <dbReference type="Proteomes" id="UP000504636"/>
    </source>
</evidence>
<proteinExistence type="predicted"/>
<gene>
    <name evidence="1 3" type="ORF">BDZ99DRAFT_468731</name>
</gene>
<organism evidence="1">
    <name type="scientific">Mytilinidion resinicola</name>
    <dbReference type="NCBI Taxonomy" id="574789"/>
    <lineage>
        <taxon>Eukaryota</taxon>
        <taxon>Fungi</taxon>
        <taxon>Dikarya</taxon>
        <taxon>Ascomycota</taxon>
        <taxon>Pezizomycotina</taxon>
        <taxon>Dothideomycetes</taxon>
        <taxon>Pleosporomycetidae</taxon>
        <taxon>Mytilinidiales</taxon>
        <taxon>Mytilinidiaceae</taxon>
        <taxon>Mytilinidion</taxon>
    </lineage>
</organism>
<reference evidence="1 3" key="1">
    <citation type="journal article" date="2020" name="Stud. Mycol.">
        <title>101 Dothideomycetes genomes: a test case for predicting lifestyles and emergence of pathogens.</title>
        <authorList>
            <person name="Haridas S."/>
            <person name="Albert R."/>
            <person name="Binder M."/>
            <person name="Bloem J."/>
            <person name="Labutti K."/>
            <person name="Salamov A."/>
            <person name="Andreopoulos B."/>
            <person name="Baker S."/>
            <person name="Barry K."/>
            <person name="Bills G."/>
            <person name="Bluhm B."/>
            <person name="Cannon C."/>
            <person name="Castanera R."/>
            <person name="Culley D."/>
            <person name="Daum C."/>
            <person name="Ezra D."/>
            <person name="Gonzalez J."/>
            <person name="Henrissat B."/>
            <person name="Kuo A."/>
            <person name="Liang C."/>
            <person name="Lipzen A."/>
            <person name="Lutzoni F."/>
            <person name="Magnuson J."/>
            <person name="Mondo S."/>
            <person name="Nolan M."/>
            <person name="Ohm R."/>
            <person name="Pangilinan J."/>
            <person name="Park H.-J."/>
            <person name="Ramirez L."/>
            <person name="Alfaro M."/>
            <person name="Sun H."/>
            <person name="Tritt A."/>
            <person name="Yoshinaga Y."/>
            <person name="Zwiers L.-H."/>
            <person name="Turgeon B."/>
            <person name="Goodwin S."/>
            <person name="Spatafora J."/>
            <person name="Crous P."/>
            <person name="Grigoriev I."/>
        </authorList>
    </citation>
    <scope>NUCLEOTIDE SEQUENCE</scope>
    <source>
        <strain evidence="1 3">CBS 304.34</strain>
    </source>
</reference>
<dbReference type="Proteomes" id="UP000504636">
    <property type="component" value="Unplaced"/>
</dbReference>
<accession>A0A6A6Y3H3</accession>
<evidence type="ECO:0008006" key="4">
    <source>
        <dbReference type="Google" id="ProtNLM"/>
    </source>
</evidence>
<reference evidence="3" key="2">
    <citation type="submission" date="2020-04" db="EMBL/GenBank/DDBJ databases">
        <authorList>
            <consortium name="NCBI Genome Project"/>
        </authorList>
    </citation>
    <scope>NUCLEOTIDE SEQUENCE</scope>
    <source>
        <strain evidence="3">CBS 304.34</strain>
    </source>
</reference>
<evidence type="ECO:0000313" key="3">
    <source>
        <dbReference type="RefSeq" id="XP_033569739.1"/>
    </source>
</evidence>
<dbReference type="RefSeq" id="XP_033569739.1">
    <property type="nucleotide sequence ID" value="XM_033721330.1"/>
</dbReference>
<evidence type="ECO:0000313" key="1">
    <source>
        <dbReference type="EMBL" id="KAF2802775.1"/>
    </source>
</evidence>
<name>A0A6A6Y3H3_9PEZI</name>